<dbReference type="RefSeq" id="WP_002633117.1">
    <property type="nucleotide sequence ID" value="NZ_CP012109.1"/>
</dbReference>
<dbReference type="EMBL" id="CP012109">
    <property type="protein sequence ID" value="AKQ68325.1"/>
    <property type="molecule type" value="Genomic_DNA"/>
</dbReference>
<dbReference type="PATRIC" id="fig|1297742.4.peg.5318"/>
<dbReference type="Proteomes" id="UP000009026">
    <property type="component" value="Chromosome"/>
</dbReference>
<evidence type="ECO:0000313" key="3">
    <source>
        <dbReference type="Proteomes" id="UP000009026"/>
    </source>
</evidence>
<feature type="chain" id="PRO_5005212296" evidence="1">
    <location>
        <begin position="28"/>
        <end position="285"/>
    </location>
</feature>
<dbReference type="AlphaFoldDB" id="A0A0H4X3V2"/>
<gene>
    <name evidence="2" type="ORF">A176_005237</name>
</gene>
<protein>
    <submittedName>
        <fullName evidence="2">Uncharacterized protein</fullName>
    </submittedName>
</protein>
<dbReference type="OrthoDB" id="5380854at2"/>
<keyword evidence="3" id="KW-1185">Reference proteome</keyword>
<organism evidence="2 3">
    <name type="scientific">Pseudomyxococcus hansupus</name>
    <dbReference type="NCBI Taxonomy" id="1297742"/>
    <lineage>
        <taxon>Bacteria</taxon>
        <taxon>Pseudomonadati</taxon>
        <taxon>Myxococcota</taxon>
        <taxon>Myxococcia</taxon>
        <taxon>Myxococcales</taxon>
        <taxon>Cystobacterineae</taxon>
        <taxon>Myxococcaceae</taxon>
        <taxon>Pseudomyxococcus</taxon>
    </lineage>
</organism>
<dbReference type="STRING" id="1297742.A176_005237"/>
<accession>A0A0H4X3V2</accession>
<evidence type="ECO:0000313" key="2">
    <source>
        <dbReference type="EMBL" id="AKQ68325.1"/>
    </source>
</evidence>
<evidence type="ECO:0000256" key="1">
    <source>
        <dbReference type="SAM" id="SignalP"/>
    </source>
</evidence>
<dbReference type="KEGG" id="mym:A176_005237"/>
<feature type="signal peptide" evidence="1">
    <location>
        <begin position="1"/>
        <end position="27"/>
    </location>
</feature>
<name>A0A0H4X3V2_9BACT</name>
<proteinExistence type="predicted"/>
<sequence>MSAYRILASVMVCLCFVVAFASQPASAATPGLTLDYARTLEESGMVFVPYEGQNRGPVYYTQYTQVPTGTSTVGTLRRIIVNLRPSAHLQGLYIPFVNQHGIIDVSASPLPAHGECQASQGIKDLLSFMPANYKPTILTAGYPVVCALSLYFTADYETTVRDFISTRPVMTLDATVPLCEPTSPRMSVNAINEALRTAGVLQVSQAGVWTGNYWDLLFESVMLTQTQPQLFATQDPREGWQLYMQLFQLDGAAETATMSAANAQQSLFVCIPKPLHIRFGQVAVP</sequence>
<reference evidence="2 3" key="1">
    <citation type="journal article" date="2016" name="PLoS ONE">
        <title>Complete Genome Sequence and Comparative Genomics of a Novel Myxobacterium Myxococcus hansupus.</title>
        <authorList>
            <person name="Sharma G."/>
            <person name="Narwani T."/>
            <person name="Subramanian S."/>
        </authorList>
    </citation>
    <scope>NUCLEOTIDE SEQUENCE [LARGE SCALE GENOMIC DNA]</scope>
    <source>
        <strain evidence="3">mixupus</strain>
    </source>
</reference>
<keyword evidence="1" id="KW-0732">Signal</keyword>